<dbReference type="GO" id="GO:0004714">
    <property type="term" value="F:transmembrane receptor protein tyrosine kinase activity"/>
    <property type="evidence" value="ECO:0007669"/>
    <property type="project" value="UniProtKB-EC"/>
</dbReference>
<comment type="subcellular location">
    <subcellularLocation>
        <location evidence="2">Endomembrane system</location>
    </subcellularLocation>
    <subcellularLocation>
        <location evidence="1">Membrane</location>
        <topology evidence="1">Single-pass membrane protein</topology>
    </subcellularLocation>
</comment>
<proteinExistence type="predicted"/>
<feature type="domain" description="Protein kinase" evidence="12">
    <location>
        <begin position="60"/>
        <end position="334"/>
    </location>
</feature>
<dbReference type="InterPro" id="IPR050122">
    <property type="entry name" value="RTK"/>
</dbReference>
<feature type="binding site" evidence="11">
    <location>
        <position position="93"/>
    </location>
    <ligand>
        <name>ATP</name>
        <dbReference type="ChEBI" id="CHEBI:30616"/>
    </ligand>
</feature>
<comment type="catalytic activity">
    <reaction evidence="10">
        <text>L-tyrosyl-[protein] + ATP = O-phospho-L-tyrosyl-[protein] + ADP + H(+)</text>
        <dbReference type="Rhea" id="RHEA:10596"/>
        <dbReference type="Rhea" id="RHEA-COMP:10136"/>
        <dbReference type="Rhea" id="RHEA-COMP:20101"/>
        <dbReference type="ChEBI" id="CHEBI:15378"/>
        <dbReference type="ChEBI" id="CHEBI:30616"/>
        <dbReference type="ChEBI" id="CHEBI:46858"/>
        <dbReference type="ChEBI" id="CHEBI:61978"/>
        <dbReference type="ChEBI" id="CHEBI:456216"/>
        <dbReference type="EC" id="2.7.10.1"/>
    </reaction>
</comment>
<dbReference type="SUPFAM" id="SSF56112">
    <property type="entry name" value="Protein kinase-like (PK-like)"/>
    <property type="match status" value="1"/>
</dbReference>
<dbReference type="GO" id="GO:0007169">
    <property type="term" value="P:cell surface receptor protein tyrosine kinase signaling pathway"/>
    <property type="evidence" value="ECO:0007669"/>
    <property type="project" value="TreeGrafter"/>
</dbReference>
<dbReference type="InterPro" id="IPR001245">
    <property type="entry name" value="Ser-Thr/Tyr_kinase_cat_dom"/>
</dbReference>
<evidence type="ECO:0000256" key="2">
    <source>
        <dbReference type="ARBA" id="ARBA00004308"/>
    </source>
</evidence>
<name>A0A811KXD3_9BILA</name>
<evidence type="ECO:0000313" key="14">
    <source>
        <dbReference type="Proteomes" id="UP000614601"/>
    </source>
</evidence>
<evidence type="ECO:0000256" key="11">
    <source>
        <dbReference type="PROSITE-ProRule" id="PRU10141"/>
    </source>
</evidence>
<evidence type="ECO:0000256" key="6">
    <source>
        <dbReference type="ARBA" id="ARBA00022777"/>
    </source>
</evidence>
<evidence type="ECO:0000256" key="9">
    <source>
        <dbReference type="ARBA" id="ARBA00023137"/>
    </source>
</evidence>
<evidence type="ECO:0000256" key="1">
    <source>
        <dbReference type="ARBA" id="ARBA00004167"/>
    </source>
</evidence>
<dbReference type="GO" id="GO:0016477">
    <property type="term" value="P:cell migration"/>
    <property type="evidence" value="ECO:0007669"/>
    <property type="project" value="TreeGrafter"/>
</dbReference>
<dbReference type="GO" id="GO:0005886">
    <property type="term" value="C:plasma membrane"/>
    <property type="evidence" value="ECO:0007669"/>
    <property type="project" value="TreeGrafter"/>
</dbReference>
<dbReference type="FunFam" id="1.10.510.10:FF:001512">
    <property type="entry name" value="Receptor tyrosine-protein kinase erbB-2"/>
    <property type="match status" value="1"/>
</dbReference>
<comment type="caution">
    <text evidence="13">The sequence shown here is derived from an EMBL/GenBank/DDBJ whole genome shotgun (WGS) entry which is preliminary data.</text>
</comment>
<dbReference type="PROSITE" id="PS50011">
    <property type="entry name" value="PROTEIN_KINASE_DOM"/>
    <property type="match status" value="1"/>
</dbReference>
<dbReference type="InterPro" id="IPR011009">
    <property type="entry name" value="Kinase-like_dom_sf"/>
</dbReference>
<keyword evidence="6" id="KW-0418">Kinase</keyword>
<dbReference type="GO" id="GO:0012505">
    <property type="term" value="C:endomembrane system"/>
    <property type="evidence" value="ECO:0007669"/>
    <property type="project" value="UniProtKB-SubCell"/>
</dbReference>
<dbReference type="PANTHER" id="PTHR24416">
    <property type="entry name" value="TYROSINE-PROTEIN KINASE RECEPTOR"/>
    <property type="match status" value="1"/>
</dbReference>
<dbReference type="EMBL" id="CAJFCW020000004">
    <property type="protein sequence ID" value="CAG9113784.1"/>
    <property type="molecule type" value="Genomic_DNA"/>
</dbReference>
<evidence type="ECO:0000259" key="12">
    <source>
        <dbReference type="PROSITE" id="PS50011"/>
    </source>
</evidence>
<dbReference type="AlphaFoldDB" id="A0A811KXD3"/>
<dbReference type="GO" id="GO:0048680">
    <property type="term" value="P:positive regulation of axon regeneration"/>
    <property type="evidence" value="ECO:0007669"/>
    <property type="project" value="UniProtKB-ARBA"/>
</dbReference>
<dbReference type="Gene3D" id="3.30.200.20">
    <property type="entry name" value="Phosphorylase Kinase, domain 1"/>
    <property type="match status" value="1"/>
</dbReference>
<sequence length="365" mass="41925">MSRGAVFMNPLHEGFGFDHSPFYHHHFKRFPRSASCHSRSLSPHMRRCSVDSLEIPSSYVHVQESVGKGYFGNVYKGILRDPVKGGYNNVAIKSLKSEILYERGNVDDFLKEGLIMKNLDHPNIIRLMGICYSIDGIPSLIMPFMNYGDLRSYVSDPHRTVCLIEVVDFSQQIAEGMTYLSSMGIVHRDLAARNIMLTDSYTIKIADFGLAVDLSRDFGRRDHEMSSAPLRLALKWLPIEVLRNRRCVHSSVDVWSFGVVMWELLTRACPPYEELSNSDLEWFLQTGKRLHQPVHCPNILYDMMLACWRSNPVSRPRFISLAKQLGTLMNHEIEHARRYGRQGLYFQNIPCGQLYTDSLPLRYSS</sequence>
<dbReference type="GO" id="GO:0061564">
    <property type="term" value="P:axon development"/>
    <property type="evidence" value="ECO:0007669"/>
    <property type="project" value="UniProtKB-ARBA"/>
</dbReference>
<dbReference type="GO" id="GO:0043235">
    <property type="term" value="C:receptor complex"/>
    <property type="evidence" value="ECO:0007669"/>
    <property type="project" value="TreeGrafter"/>
</dbReference>
<dbReference type="PRINTS" id="PR00109">
    <property type="entry name" value="TYRKINASE"/>
</dbReference>
<evidence type="ECO:0000313" key="13">
    <source>
        <dbReference type="EMBL" id="CAD5220500.1"/>
    </source>
</evidence>
<keyword evidence="14" id="KW-1185">Reference proteome</keyword>
<dbReference type="InterPro" id="IPR017441">
    <property type="entry name" value="Protein_kinase_ATP_BS"/>
</dbReference>
<dbReference type="PANTHER" id="PTHR24416:SF564">
    <property type="entry name" value="MACROPHAGE-STIMULATING PROTEIN RECEPTOR"/>
    <property type="match status" value="1"/>
</dbReference>
<evidence type="ECO:0000256" key="10">
    <source>
        <dbReference type="ARBA" id="ARBA00051243"/>
    </source>
</evidence>
<reference evidence="13" key="1">
    <citation type="submission" date="2020-09" db="EMBL/GenBank/DDBJ databases">
        <authorList>
            <person name="Kikuchi T."/>
        </authorList>
    </citation>
    <scope>NUCLEOTIDE SEQUENCE</scope>
    <source>
        <strain evidence="13">SH1</strain>
    </source>
</reference>
<dbReference type="CDD" id="cd00192">
    <property type="entry name" value="PTKc"/>
    <property type="match status" value="1"/>
</dbReference>
<evidence type="ECO:0000256" key="7">
    <source>
        <dbReference type="ARBA" id="ARBA00022840"/>
    </source>
</evidence>
<organism evidence="13 14">
    <name type="scientific">Bursaphelenchus okinawaensis</name>
    <dbReference type="NCBI Taxonomy" id="465554"/>
    <lineage>
        <taxon>Eukaryota</taxon>
        <taxon>Metazoa</taxon>
        <taxon>Ecdysozoa</taxon>
        <taxon>Nematoda</taxon>
        <taxon>Chromadorea</taxon>
        <taxon>Rhabditida</taxon>
        <taxon>Tylenchina</taxon>
        <taxon>Tylenchomorpha</taxon>
        <taxon>Aphelenchoidea</taxon>
        <taxon>Aphelenchoididae</taxon>
        <taxon>Bursaphelenchus</taxon>
    </lineage>
</organism>
<accession>A0A811KXD3</accession>
<evidence type="ECO:0000256" key="8">
    <source>
        <dbReference type="ARBA" id="ARBA00023136"/>
    </source>
</evidence>
<dbReference type="PROSITE" id="PS00109">
    <property type="entry name" value="PROTEIN_KINASE_TYR"/>
    <property type="match status" value="1"/>
</dbReference>
<dbReference type="Pfam" id="PF07714">
    <property type="entry name" value="PK_Tyr_Ser-Thr"/>
    <property type="match status" value="1"/>
</dbReference>
<dbReference type="InterPro" id="IPR000719">
    <property type="entry name" value="Prot_kinase_dom"/>
</dbReference>
<dbReference type="EMBL" id="CAJFDH010000004">
    <property type="protein sequence ID" value="CAD5220500.1"/>
    <property type="molecule type" value="Genomic_DNA"/>
</dbReference>
<dbReference type="Proteomes" id="UP000614601">
    <property type="component" value="Unassembled WGS sequence"/>
</dbReference>
<evidence type="ECO:0000256" key="3">
    <source>
        <dbReference type="ARBA" id="ARBA00011902"/>
    </source>
</evidence>
<keyword evidence="9" id="KW-0829">Tyrosine-protein kinase</keyword>
<dbReference type="EC" id="2.7.10.1" evidence="3"/>
<evidence type="ECO:0000256" key="5">
    <source>
        <dbReference type="ARBA" id="ARBA00022741"/>
    </source>
</evidence>
<evidence type="ECO:0000256" key="4">
    <source>
        <dbReference type="ARBA" id="ARBA00022679"/>
    </source>
</evidence>
<dbReference type="PROSITE" id="PS00107">
    <property type="entry name" value="PROTEIN_KINASE_ATP"/>
    <property type="match status" value="1"/>
</dbReference>
<dbReference type="OrthoDB" id="3256376at2759"/>
<dbReference type="Gene3D" id="1.10.510.10">
    <property type="entry name" value="Transferase(Phosphotransferase) domain 1"/>
    <property type="match status" value="1"/>
</dbReference>
<dbReference type="InterPro" id="IPR008266">
    <property type="entry name" value="Tyr_kinase_AS"/>
</dbReference>
<keyword evidence="8" id="KW-0472">Membrane</keyword>
<keyword evidence="4" id="KW-0808">Transferase</keyword>
<gene>
    <name evidence="13" type="ORF">BOKJ2_LOCUS8975</name>
</gene>
<keyword evidence="5 11" id="KW-0547">Nucleotide-binding</keyword>
<dbReference type="InterPro" id="IPR020635">
    <property type="entry name" value="Tyr_kinase_cat_dom"/>
</dbReference>
<protein>
    <recommendedName>
        <fullName evidence="3">receptor protein-tyrosine kinase</fullName>
        <ecNumber evidence="3">2.7.10.1</ecNumber>
    </recommendedName>
</protein>
<dbReference type="GO" id="GO:0005524">
    <property type="term" value="F:ATP binding"/>
    <property type="evidence" value="ECO:0007669"/>
    <property type="project" value="UniProtKB-UniRule"/>
</dbReference>
<dbReference type="SMART" id="SM00219">
    <property type="entry name" value="TyrKc"/>
    <property type="match status" value="1"/>
</dbReference>
<dbReference type="Proteomes" id="UP000783686">
    <property type="component" value="Unassembled WGS sequence"/>
</dbReference>
<keyword evidence="7 11" id="KW-0067">ATP-binding</keyword>